<evidence type="ECO:0000313" key="2">
    <source>
        <dbReference type="Proteomes" id="UP001497457"/>
    </source>
</evidence>
<dbReference type="InterPro" id="IPR036393">
    <property type="entry name" value="AceGlu_kinase-like_sf"/>
</dbReference>
<proteinExistence type="predicted"/>
<reference evidence="2" key="1">
    <citation type="submission" date="2024-06" db="EMBL/GenBank/DDBJ databases">
        <authorList>
            <person name="Ryan C."/>
        </authorList>
    </citation>
    <scope>NUCLEOTIDE SEQUENCE [LARGE SCALE GENOMIC DNA]</scope>
</reference>
<protein>
    <submittedName>
        <fullName evidence="1">Uncharacterized protein</fullName>
    </submittedName>
</protein>
<dbReference type="SUPFAM" id="SSF53633">
    <property type="entry name" value="Carbamate kinase-like"/>
    <property type="match status" value="1"/>
</dbReference>
<accession>A0ABC9AF13</accession>
<dbReference type="EMBL" id="OZ075130">
    <property type="protein sequence ID" value="CAL4977966.1"/>
    <property type="molecule type" value="Genomic_DNA"/>
</dbReference>
<dbReference type="Proteomes" id="UP001497457">
    <property type="component" value="Chromosome 20rd"/>
</dbReference>
<dbReference type="AlphaFoldDB" id="A0ABC9AF13"/>
<name>A0ABC9AF13_9POAL</name>
<sequence length="200" mass="22110">MDVWRQMAAARVPGILAFVATSMDAPRYITVAQWNLNAHIQVLHLHLLRGGHLAGQINFHDIGAYIRSALRVVGLEAEHHAMARNVFALYACARPNLEDTPEWRAWSGDHARVNAHADEATQALRAALAFARASFGAIPVPGSSFSFPRHSTDWTAWMLAAERNARLAVQVTAVAVDQLHQMRQAAMAEYGNAWILLTTR</sequence>
<organism evidence="1 2">
    <name type="scientific">Urochloa decumbens</name>
    <dbReference type="NCBI Taxonomy" id="240449"/>
    <lineage>
        <taxon>Eukaryota</taxon>
        <taxon>Viridiplantae</taxon>
        <taxon>Streptophyta</taxon>
        <taxon>Embryophyta</taxon>
        <taxon>Tracheophyta</taxon>
        <taxon>Spermatophyta</taxon>
        <taxon>Magnoliopsida</taxon>
        <taxon>Liliopsida</taxon>
        <taxon>Poales</taxon>
        <taxon>Poaceae</taxon>
        <taxon>PACMAD clade</taxon>
        <taxon>Panicoideae</taxon>
        <taxon>Panicodae</taxon>
        <taxon>Paniceae</taxon>
        <taxon>Melinidinae</taxon>
        <taxon>Urochloa</taxon>
    </lineage>
</organism>
<keyword evidence="2" id="KW-1185">Reference proteome</keyword>
<reference evidence="1 2" key="2">
    <citation type="submission" date="2024-10" db="EMBL/GenBank/DDBJ databases">
        <authorList>
            <person name="Ryan C."/>
        </authorList>
    </citation>
    <scope>NUCLEOTIDE SEQUENCE [LARGE SCALE GENOMIC DNA]</scope>
</reference>
<gene>
    <name evidence="1" type="ORF">URODEC1_LOCUS54454</name>
</gene>
<evidence type="ECO:0000313" key="1">
    <source>
        <dbReference type="EMBL" id="CAL4977966.1"/>
    </source>
</evidence>